<accession>A0A8T0MMQ0</accession>
<evidence type="ECO:0000256" key="1">
    <source>
        <dbReference type="SAM" id="MobiDB-lite"/>
    </source>
</evidence>
<reference evidence="2" key="1">
    <citation type="submission" date="2020-05" db="EMBL/GenBank/DDBJ databases">
        <title>WGS assembly of Panicum virgatum.</title>
        <authorList>
            <person name="Lovell J.T."/>
            <person name="Jenkins J."/>
            <person name="Shu S."/>
            <person name="Juenger T.E."/>
            <person name="Schmutz J."/>
        </authorList>
    </citation>
    <scope>NUCLEOTIDE SEQUENCE</scope>
    <source>
        <strain evidence="2">AP13</strain>
    </source>
</reference>
<proteinExistence type="predicted"/>
<dbReference type="EMBL" id="CM029054">
    <property type="protein sequence ID" value="KAG2538018.1"/>
    <property type="molecule type" value="Genomic_DNA"/>
</dbReference>
<protein>
    <submittedName>
        <fullName evidence="2">Uncharacterized protein</fullName>
    </submittedName>
</protein>
<evidence type="ECO:0000313" key="2">
    <source>
        <dbReference type="EMBL" id="KAG2538018.1"/>
    </source>
</evidence>
<gene>
    <name evidence="2" type="ORF">PVAP13_9NG330919</name>
</gene>
<feature type="compositionally biased region" description="Pro residues" evidence="1">
    <location>
        <begin position="53"/>
        <end position="62"/>
    </location>
</feature>
<evidence type="ECO:0000313" key="3">
    <source>
        <dbReference type="Proteomes" id="UP000823388"/>
    </source>
</evidence>
<comment type="caution">
    <text evidence="2">The sequence shown here is derived from an EMBL/GenBank/DDBJ whole genome shotgun (WGS) entry which is preliminary data.</text>
</comment>
<dbReference type="Proteomes" id="UP000823388">
    <property type="component" value="Chromosome 9N"/>
</dbReference>
<feature type="region of interest" description="Disordered" evidence="1">
    <location>
        <begin position="122"/>
        <end position="142"/>
    </location>
</feature>
<dbReference type="AlphaFoldDB" id="A0A8T0MMQ0"/>
<keyword evidence="3" id="KW-1185">Reference proteome</keyword>
<name>A0A8T0MMQ0_PANVG</name>
<feature type="compositionally biased region" description="Basic residues" evidence="1">
    <location>
        <begin position="92"/>
        <end position="101"/>
    </location>
</feature>
<organism evidence="2 3">
    <name type="scientific">Panicum virgatum</name>
    <name type="common">Blackwell switchgrass</name>
    <dbReference type="NCBI Taxonomy" id="38727"/>
    <lineage>
        <taxon>Eukaryota</taxon>
        <taxon>Viridiplantae</taxon>
        <taxon>Streptophyta</taxon>
        <taxon>Embryophyta</taxon>
        <taxon>Tracheophyta</taxon>
        <taxon>Spermatophyta</taxon>
        <taxon>Magnoliopsida</taxon>
        <taxon>Liliopsida</taxon>
        <taxon>Poales</taxon>
        <taxon>Poaceae</taxon>
        <taxon>PACMAD clade</taxon>
        <taxon>Panicoideae</taxon>
        <taxon>Panicodae</taxon>
        <taxon>Paniceae</taxon>
        <taxon>Panicinae</taxon>
        <taxon>Panicum</taxon>
        <taxon>Panicum sect. Hiantes</taxon>
    </lineage>
</organism>
<sequence>MCVSLPGPPVGGPFQLVLPLTHESPPALHHHPPTAELPQLLVAAAPVRTAEPAPAPSVPPTPATRGRASRRAPFIRASAIREAPARSPLSRPRLRPRRRPGRPTPGALSFPAWDARRWHSATVHGHGPQRHRSQSHSVGKSPSRRLANVSCWKNLFRSLCTPCCILITARSSMFVCLQKPTLLGLQVSWD</sequence>
<feature type="region of interest" description="Disordered" evidence="1">
    <location>
        <begin position="50"/>
        <end position="110"/>
    </location>
</feature>